<dbReference type="PANTHER" id="PTHR23408:SF3">
    <property type="entry name" value="METHYLMALONIC ACIDURIA TYPE A PROTEIN, MITOCHONDRIAL"/>
    <property type="match status" value="1"/>
</dbReference>
<proteinExistence type="inferred from homology"/>
<dbReference type="Gene3D" id="1.20.5.170">
    <property type="match status" value="1"/>
</dbReference>
<dbReference type="GO" id="GO:0005525">
    <property type="term" value="F:GTP binding"/>
    <property type="evidence" value="ECO:0007669"/>
    <property type="project" value="InterPro"/>
</dbReference>
<dbReference type="CDD" id="cd03114">
    <property type="entry name" value="MMAA-like"/>
    <property type="match status" value="1"/>
</dbReference>
<dbReference type="PANTHER" id="PTHR23408">
    <property type="entry name" value="METHYLMALONYL-COA MUTASE"/>
    <property type="match status" value="1"/>
</dbReference>
<dbReference type="EMBL" id="KB007932">
    <property type="protein sequence ID" value="ELR19704.1"/>
    <property type="molecule type" value="Genomic_DNA"/>
</dbReference>
<reference evidence="2 3" key="1">
    <citation type="journal article" date="2013" name="Genome Biol.">
        <title>Genome of Acanthamoeba castellanii highlights extensive lateral gene transfer and early evolution of tyrosine kinase signaling.</title>
        <authorList>
            <person name="Clarke M."/>
            <person name="Lohan A.J."/>
            <person name="Liu B."/>
            <person name="Lagkouvardos I."/>
            <person name="Roy S."/>
            <person name="Zafar N."/>
            <person name="Bertelli C."/>
            <person name="Schilde C."/>
            <person name="Kianianmomeni A."/>
            <person name="Burglin T.R."/>
            <person name="Frech C."/>
            <person name="Turcotte B."/>
            <person name="Kopec K.O."/>
            <person name="Synnott J.M."/>
            <person name="Choo C."/>
            <person name="Paponov I."/>
            <person name="Finkler A."/>
            <person name="Soon Heng Tan C."/>
            <person name="Hutchins A.P."/>
            <person name="Weinmeier T."/>
            <person name="Rattei T."/>
            <person name="Chu J.S."/>
            <person name="Gimenez G."/>
            <person name="Irimia M."/>
            <person name="Rigden D.J."/>
            <person name="Fitzpatrick D.A."/>
            <person name="Lorenzo-Morales J."/>
            <person name="Bateman A."/>
            <person name="Chiu C.H."/>
            <person name="Tang P."/>
            <person name="Hegemann P."/>
            <person name="Fromm H."/>
            <person name="Raoult D."/>
            <person name="Greub G."/>
            <person name="Miranda-Saavedra D."/>
            <person name="Chen N."/>
            <person name="Nash P."/>
            <person name="Ginger M.L."/>
            <person name="Horn M."/>
            <person name="Schaap P."/>
            <person name="Caler L."/>
            <person name="Loftus B."/>
        </authorList>
    </citation>
    <scope>NUCLEOTIDE SEQUENCE [LARGE SCALE GENOMIC DNA]</scope>
    <source>
        <strain evidence="2 3">Neff</strain>
    </source>
</reference>
<evidence type="ECO:0000313" key="3">
    <source>
        <dbReference type="Proteomes" id="UP000011083"/>
    </source>
</evidence>
<dbReference type="OMA" id="HWEEEVM"/>
<dbReference type="AlphaFoldDB" id="L8H2I2"/>
<evidence type="ECO:0000256" key="1">
    <source>
        <dbReference type="ARBA" id="ARBA00009625"/>
    </source>
</evidence>
<dbReference type="InterPro" id="IPR027417">
    <property type="entry name" value="P-loop_NTPase"/>
</dbReference>
<dbReference type="Gene3D" id="3.40.50.300">
    <property type="entry name" value="P-loop containing nucleotide triphosphate hydrolases"/>
    <property type="match status" value="1"/>
</dbReference>
<comment type="similarity">
    <text evidence="1">Belongs to the SIMIBI class G3E GTPase family. ArgK/MeaB subfamily.</text>
</comment>
<dbReference type="STRING" id="1257118.L8H2I2"/>
<dbReference type="Gene3D" id="1.10.287.130">
    <property type="match status" value="1"/>
</dbReference>
<dbReference type="VEuPathDB" id="AmoebaDB:ACA1_200000"/>
<evidence type="ECO:0000313" key="2">
    <source>
        <dbReference type="EMBL" id="ELR19704.1"/>
    </source>
</evidence>
<dbReference type="KEGG" id="acan:ACA1_200000"/>
<name>L8H2I2_ACACF</name>
<dbReference type="OrthoDB" id="1476984at2759"/>
<dbReference type="InterPro" id="IPR005129">
    <property type="entry name" value="GTPase_ArgK"/>
</dbReference>
<gene>
    <name evidence="2" type="ORF">ACA1_200000</name>
</gene>
<dbReference type="RefSeq" id="XP_004341796.1">
    <property type="nucleotide sequence ID" value="XM_004341748.1"/>
</dbReference>
<dbReference type="GO" id="GO:0003924">
    <property type="term" value="F:GTPase activity"/>
    <property type="evidence" value="ECO:0007669"/>
    <property type="project" value="InterPro"/>
</dbReference>
<dbReference type="GeneID" id="14920533"/>
<dbReference type="NCBIfam" id="NF006958">
    <property type="entry name" value="PRK09435.1"/>
    <property type="match status" value="1"/>
</dbReference>
<dbReference type="NCBIfam" id="TIGR00750">
    <property type="entry name" value="lao"/>
    <property type="match status" value="1"/>
</dbReference>
<organism evidence="2 3">
    <name type="scientific">Acanthamoeba castellanii (strain ATCC 30010 / Neff)</name>
    <dbReference type="NCBI Taxonomy" id="1257118"/>
    <lineage>
        <taxon>Eukaryota</taxon>
        <taxon>Amoebozoa</taxon>
        <taxon>Discosea</taxon>
        <taxon>Longamoebia</taxon>
        <taxon>Centramoebida</taxon>
        <taxon>Acanthamoebidae</taxon>
        <taxon>Acanthamoeba</taxon>
    </lineage>
</organism>
<dbReference type="Pfam" id="PF03308">
    <property type="entry name" value="MeaB"/>
    <property type="match status" value="1"/>
</dbReference>
<dbReference type="Proteomes" id="UP000011083">
    <property type="component" value="Unassembled WGS sequence"/>
</dbReference>
<accession>L8H2I2</accession>
<dbReference type="GO" id="GO:0005737">
    <property type="term" value="C:cytoplasm"/>
    <property type="evidence" value="ECO:0007669"/>
    <property type="project" value="TreeGrafter"/>
</dbReference>
<sequence>MCLRPAGLLLPGLANPLRRPYTTNSEEEERVSALAGRVMRGERRAVAQAVTLVESSRHRDRRTAEALLARLAAATAAPTSSSSCLSRHPTTSTFRVGISGPPGVGKSTFIEALGMRLVEREHQLAVLAVDPSSARTGGSILGDKTRMLRLSNHPDAFVRPSPTRGTLGGVTRYMSETIAICEGAGYDTIIVETVGVGQSETAVEAMVDMFLLLVSPGGGDELQGIKKGVMELADLIVVNKADGDLADAARKTQFEYQSALKLIHPKSFDWMPRVMACSAATGKGVDDVIATFEEYRKTMMETGELWRRREEQKRQWLWRLIADELVDRFKQDPNVQQQLGSLEREVARGTLPVGIAAERLLDLFGHPHQS</sequence>
<keyword evidence="3" id="KW-1185">Reference proteome</keyword>
<protein>
    <submittedName>
        <fullName evidence="2">LAO/AO transport system ATPase</fullName>
    </submittedName>
</protein>
<dbReference type="SUPFAM" id="SSF52540">
    <property type="entry name" value="P-loop containing nucleoside triphosphate hydrolases"/>
    <property type="match status" value="1"/>
</dbReference>